<organism evidence="1 2">
    <name type="scientific">Pseudomonas fulva</name>
    <dbReference type="NCBI Taxonomy" id="47880"/>
    <lineage>
        <taxon>Bacteria</taxon>
        <taxon>Pseudomonadati</taxon>
        <taxon>Pseudomonadota</taxon>
        <taxon>Gammaproteobacteria</taxon>
        <taxon>Pseudomonadales</taxon>
        <taxon>Pseudomonadaceae</taxon>
        <taxon>Pseudomonas</taxon>
    </lineage>
</organism>
<sequence length="313" mass="33851">MRHYSSRYTSADDLVAVIKQRLEIEGWAVNRYGGFDDPRIGIQLMISRSDAYFCLRSFGESSPYVDYYAASSIGQHGVIVSAASVYSDSAGFINQPGFQSSPKCYVESGDGAGTCHFFVSDDLVMFVTERAGGLYSCLSFGVLPVLSADTGGQFVTSTESYLSTQKQPLFSNAYATFGVRLAHAEWTGWDVGGRTWGPLRPNGQGTLIGVPHFHQNGPSYGNVGSVSRAKGLVGGLDGLIPIALFTEFGGGLAPFAELPEIFLVPMDSFEPGAVYELGVNRFMVFPQYTKAFPVDRDYPHFNLGIAVLLESDA</sequence>
<proteinExistence type="predicted"/>
<accession>A0A7S9LAM7</accession>
<dbReference type="EMBL" id="CP064946">
    <property type="protein sequence ID" value="QPH50664.1"/>
    <property type="molecule type" value="Genomic_DNA"/>
</dbReference>
<gene>
    <name evidence="1" type="ORF">IZU98_08180</name>
</gene>
<dbReference type="RefSeq" id="WP_196110590.1">
    <property type="nucleotide sequence ID" value="NZ_CP064943.1"/>
</dbReference>
<evidence type="ECO:0000313" key="1">
    <source>
        <dbReference type="EMBL" id="QPH50664.1"/>
    </source>
</evidence>
<dbReference type="Proteomes" id="UP000594430">
    <property type="component" value="Chromosome"/>
</dbReference>
<name>A0A7S9LAM7_9PSED</name>
<reference evidence="1 2" key="1">
    <citation type="submission" date="2020-11" db="EMBL/GenBank/DDBJ databases">
        <title>Pseudomonas fulva producing VIM-24.</title>
        <authorList>
            <person name="Liu S."/>
        </authorList>
    </citation>
    <scope>NUCLEOTIDE SEQUENCE [LARGE SCALE GENOMIC DNA]</scope>
    <source>
        <strain evidence="1 2">ZDHY414</strain>
    </source>
</reference>
<protein>
    <submittedName>
        <fullName evidence="1">Uncharacterized protein</fullName>
    </submittedName>
</protein>
<dbReference type="AlphaFoldDB" id="A0A7S9LAM7"/>
<evidence type="ECO:0000313" key="2">
    <source>
        <dbReference type="Proteomes" id="UP000594430"/>
    </source>
</evidence>